<evidence type="ECO:0000256" key="1">
    <source>
        <dbReference type="SAM" id="SignalP"/>
    </source>
</evidence>
<evidence type="ECO:0000313" key="2">
    <source>
        <dbReference type="EMBL" id="CRK14202.1"/>
    </source>
</evidence>
<feature type="signal peptide" evidence="1">
    <location>
        <begin position="1"/>
        <end position="21"/>
    </location>
</feature>
<dbReference type="EMBL" id="CVQI01004780">
    <property type="protein sequence ID" value="CRK14202.1"/>
    <property type="molecule type" value="Genomic_DNA"/>
</dbReference>
<name>A0A0G4KWQ5_VERLO</name>
<proteinExistence type="predicted"/>
<organism evidence="2 3">
    <name type="scientific">Verticillium longisporum</name>
    <name type="common">Verticillium dahliae var. longisporum</name>
    <dbReference type="NCBI Taxonomy" id="100787"/>
    <lineage>
        <taxon>Eukaryota</taxon>
        <taxon>Fungi</taxon>
        <taxon>Dikarya</taxon>
        <taxon>Ascomycota</taxon>
        <taxon>Pezizomycotina</taxon>
        <taxon>Sordariomycetes</taxon>
        <taxon>Hypocreomycetidae</taxon>
        <taxon>Glomerellales</taxon>
        <taxon>Plectosphaerellaceae</taxon>
        <taxon>Verticillium</taxon>
    </lineage>
</organism>
<accession>A0A0G4KWQ5</accession>
<evidence type="ECO:0008006" key="4">
    <source>
        <dbReference type="Google" id="ProtNLM"/>
    </source>
</evidence>
<reference evidence="3" key="1">
    <citation type="submission" date="2015-05" db="EMBL/GenBank/DDBJ databases">
        <authorList>
            <person name="Fogelqvist Johan"/>
        </authorList>
    </citation>
    <scope>NUCLEOTIDE SEQUENCE [LARGE SCALE GENOMIC DNA]</scope>
</reference>
<dbReference type="AlphaFoldDB" id="A0A0G4KWQ5"/>
<feature type="non-terminal residue" evidence="2">
    <location>
        <position position="1"/>
    </location>
</feature>
<feature type="non-terminal residue" evidence="2">
    <location>
        <position position="68"/>
    </location>
</feature>
<feature type="chain" id="PRO_5002566163" description="REJ domain-containing protein" evidence="1">
    <location>
        <begin position="22"/>
        <end position="68"/>
    </location>
</feature>
<keyword evidence="1" id="KW-0732">Signal</keyword>
<gene>
    <name evidence="2" type="ORF">BN1723_010290</name>
</gene>
<sequence length="68" mass="7072">RFFTSTLARLVFSWVTPLGNSTSSSTASALTVVPTPTALRSATLALSRPSSPKPAVASMFLAPSSSTW</sequence>
<dbReference type="Proteomes" id="UP000045706">
    <property type="component" value="Unassembled WGS sequence"/>
</dbReference>
<protein>
    <recommendedName>
        <fullName evidence="4">REJ domain-containing protein</fullName>
    </recommendedName>
</protein>
<evidence type="ECO:0000313" key="3">
    <source>
        <dbReference type="Proteomes" id="UP000045706"/>
    </source>
</evidence>